<dbReference type="GeneID" id="36288043"/>
<organism evidence="1">
    <name type="scientific">Pseudogymnoascus destructans</name>
    <dbReference type="NCBI Taxonomy" id="655981"/>
    <lineage>
        <taxon>Eukaryota</taxon>
        <taxon>Fungi</taxon>
        <taxon>Dikarya</taxon>
        <taxon>Ascomycota</taxon>
        <taxon>Pezizomycotina</taxon>
        <taxon>Leotiomycetes</taxon>
        <taxon>Thelebolales</taxon>
        <taxon>Thelebolaceae</taxon>
        <taxon>Pseudogymnoascus</taxon>
    </lineage>
</organism>
<dbReference type="OrthoDB" id="10581783at2759"/>
<proteinExistence type="predicted"/>
<evidence type="ECO:0000313" key="1">
    <source>
        <dbReference type="EMBL" id="OAF58693.1"/>
    </source>
</evidence>
<dbReference type="RefSeq" id="XP_024323977.1">
    <property type="nucleotide sequence ID" value="XM_024468601.1"/>
</dbReference>
<accession>A0A177ABX9</accession>
<dbReference type="AlphaFoldDB" id="A0A177ABX9"/>
<reference evidence="1" key="1">
    <citation type="submission" date="2016-03" db="EMBL/GenBank/DDBJ databases">
        <title>Updated assembly of Pseudogymnoascus destructans, the fungus causing white-nose syndrome of bats.</title>
        <authorList>
            <person name="Palmer J.M."/>
            <person name="Drees K.P."/>
            <person name="Foster J.T."/>
            <person name="Lindner D.L."/>
        </authorList>
    </citation>
    <scope>NUCLEOTIDE SEQUENCE [LARGE SCALE GENOMIC DNA]</scope>
    <source>
        <strain evidence="1">20631-21</strain>
    </source>
</reference>
<sequence length="129" mass="14135">MLVISDVPGAGSSGVLYMPYKTRILPRSSTANLYTGVVTNLPQSDISRTTRLSFSPLTDTEWCHRACGIPGGQRSVPTTVRGGENGASISGKLFREEKRDNLATYALKMHRFKRGYVQAGHPLRAMVNH</sequence>
<name>A0A177ABX9_9PEZI</name>
<dbReference type="Proteomes" id="UP000077154">
    <property type="component" value="Unassembled WGS sequence"/>
</dbReference>
<protein>
    <submittedName>
        <fullName evidence="1">Uncharacterized protein</fullName>
    </submittedName>
</protein>
<gene>
    <name evidence="1" type="ORF">VC83_04975</name>
</gene>
<dbReference type="EMBL" id="KV441396">
    <property type="protein sequence ID" value="OAF58693.1"/>
    <property type="molecule type" value="Genomic_DNA"/>
</dbReference>